<name>A0A0A7KL49_9DEIO</name>
<feature type="region of interest" description="Disordered" evidence="1">
    <location>
        <begin position="1"/>
        <end position="25"/>
    </location>
</feature>
<dbReference type="PANTHER" id="PTHR38463">
    <property type="entry name" value="STRESS RESPONSE PROTEIN YSNF"/>
    <property type="match status" value="1"/>
</dbReference>
<sequence length="169" mass="19002">MTDRRNDDRDGLNPTLASTPPTQREIEVQDMQLQGVIELREERLIVHKEREVAGSVALTREVRRETVQVPVELVTEVLVVEHLGSGAEGGHAITLDGTPLAPGERRELLVYREEAQVEKRVVVSEQVKISKRQVVETRTFDATLAREELVVDPQGDVEVTERPPEALDR</sequence>
<proteinExistence type="predicted"/>
<evidence type="ECO:0000259" key="2">
    <source>
        <dbReference type="Pfam" id="PF09557"/>
    </source>
</evidence>
<dbReference type="EMBL" id="CP010028">
    <property type="protein sequence ID" value="AIZ45969.1"/>
    <property type="molecule type" value="Genomic_DNA"/>
</dbReference>
<dbReference type="HOGENOM" id="CLU_1692596_0_0_0"/>
<dbReference type="KEGG" id="dsw:QR90_14160"/>
<dbReference type="Pfam" id="PF09557">
    <property type="entry name" value="DUF2382"/>
    <property type="match status" value="1"/>
</dbReference>
<accession>A0A0A7KL49</accession>
<dbReference type="InterPro" id="IPR052967">
    <property type="entry name" value="Stress_Response_Assoc"/>
</dbReference>
<protein>
    <recommendedName>
        <fullName evidence="2">DUF2382 domain-containing protein</fullName>
    </recommendedName>
</protein>
<dbReference type="InterPro" id="IPR019060">
    <property type="entry name" value="DUF2382"/>
</dbReference>
<reference evidence="4" key="1">
    <citation type="submission" date="2014-11" db="EMBL/GenBank/DDBJ databases">
        <title>Hymenobacter sp. DG25B genome submission.</title>
        <authorList>
            <person name="Jung H.-Y."/>
            <person name="Kim M.K."/>
            <person name="Srinivasan S."/>
            <person name="Lim S."/>
        </authorList>
    </citation>
    <scope>NUCLEOTIDE SEQUENCE [LARGE SCALE GENOMIC DNA]</scope>
    <source>
        <strain evidence="4">DY59</strain>
    </source>
</reference>
<dbReference type="RefSeq" id="WP_039685517.1">
    <property type="nucleotide sequence ID" value="NZ_CP010028.1"/>
</dbReference>
<evidence type="ECO:0000256" key="1">
    <source>
        <dbReference type="SAM" id="MobiDB-lite"/>
    </source>
</evidence>
<feature type="domain" description="DUF2382" evidence="2">
    <location>
        <begin position="37"/>
        <end position="151"/>
    </location>
</feature>
<dbReference type="PANTHER" id="PTHR38463:SF1">
    <property type="entry name" value="STRESS RESPONSE PROTEIN YSNF"/>
    <property type="match status" value="1"/>
</dbReference>
<dbReference type="STRING" id="1182571.QR90_14160"/>
<dbReference type="AlphaFoldDB" id="A0A0A7KL49"/>
<organism evidence="3 4">
    <name type="scientific">Deinococcus radiopugnans</name>
    <dbReference type="NCBI Taxonomy" id="57497"/>
    <lineage>
        <taxon>Bacteria</taxon>
        <taxon>Thermotogati</taxon>
        <taxon>Deinococcota</taxon>
        <taxon>Deinococci</taxon>
        <taxon>Deinococcales</taxon>
        <taxon>Deinococcaceae</taxon>
        <taxon>Deinococcus</taxon>
    </lineage>
</organism>
<evidence type="ECO:0000313" key="3">
    <source>
        <dbReference type="EMBL" id="AIZ45969.1"/>
    </source>
</evidence>
<gene>
    <name evidence="3" type="ORF">QR90_14160</name>
</gene>
<evidence type="ECO:0000313" key="4">
    <source>
        <dbReference type="Proteomes" id="UP000030634"/>
    </source>
</evidence>
<feature type="compositionally biased region" description="Basic and acidic residues" evidence="1">
    <location>
        <begin position="1"/>
        <end position="11"/>
    </location>
</feature>
<dbReference type="Proteomes" id="UP000030634">
    <property type="component" value="Chromosome"/>
</dbReference>